<protein>
    <recommendedName>
        <fullName evidence="4">SCP domain-containing protein</fullName>
    </recommendedName>
</protein>
<proteinExistence type="predicted"/>
<dbReference type="InParanoid" id="E3NHZ2"/>
<dbReference type="EMBL" id="DS268689">
    <property type="protein sequence ID" value="EFO98676.1"/>
    <property type="molecule type" value="Genomic_DNA"/>
</dbReference>
<evidence type="ECO:0000313" key="3">
    <source>
        <dbReference type="Proteomes" id="UP000008281"/>
    </source>
</evidence>
<reference evidence="2" key="1">
    <citation type="submission" date="2007-07" db="EMBL/GenBank/DDBJ databases">
        <title>PCAP assembly of the Caenorhabditis remanei genome.</title>
        <authorList>
            <consortium name="The Caenorhabditis remanei Sequencing Consortium"/>
            <person name="Wilson R.K."/>
        </authorList>
    </citation>
    <scope>NUCLEOTIDE SEQUENCE [LARGE SCALE GENOMIC DNA]</scope>
    <source>
        <strain evidence="2">PB4641</strain>
    </source>
</reference>
<name>E3NHZ2_CAERE</name>
<dbReference type="AlphaFoldDB" id="E3NHZ2"/>
<accession>E3NHZ2</accession>
<keyword evidence="3" id="KW-1185">Reference proteome</keyword>
<feature type="chain" id="PRO_5003178718" description="SCP domain-containing protein" evidence="1">
    <location>
        <begin position="17"/>
        <end position="190"/>
    </location>
</feature>
<evidence type="ECO:0000256" key="1">
    <source>
        <dbReference type="SAM" id="SignalP"/>
    </source>
</evidence>
<sequence length="190" mass="21163">MKFLAIAFLLVQSVHGMTRAECADGVNNARAEEAKQNQWANVHKLLYNNSLEKPLEEFLIQYKKTCPRSAHISGDYVVNLYIMDYHDQKDGGLEFLRRGGSYGIPQSDMMACASTTCLENGKPVFGVITNKVRYPSIPPPQEPPGSKCYLSGRLANSEGLCVLKSDKTKFVRKGVLQQVGDAMDHTFDWG</sequence>
<organism evidence="3">
    <name type="scientific">Caenorhabditis remanei</name>
    <name type="common">Caenorhabditis vulgaris</name>
    <dbReference type="NCBI Taxonomy" id="31234"/>
    <lineage>
        <taxon>Eukaryota</taxon>
        <taxon>Metazoa</taxon>
        <taxon>Ecdysozoa</taxon>
        <taxon>Nematoda</taxon>
        <taxon>Chromadorea</taxon>
        <taxon>Rhabditida</taxon>
        <taxon>Rhabditina</taxon>
        <taxon>Rhabditomorpha</taxon>
        <taxon>Rhabditoidea</taxon>
        <taxon>Rhabditidae</taxon>
        <taxon>Peloderinae</taxon>
        <taxon>Caenorhabditis</taxon>
    </lineage>
</organism>
<dbReference type="OrthoDB" id="5907387at2759"/>
<evidence type="ECO:0008006" key="4">
    <source>
        <dbReference type="Google" id="ProtNLM"/>
    </source>
</evidence>
<evidence type="ECO:0000313" key="2">
    <source>
        <dbReference type="EMBL" id="EFO98676.1"/>
    </source>
</evidence>
<dbReference type="Proteomes" id="UP000008281">
    <property type="component" value="Unassembled WGS sequence"/>
</dbReference>
<keyword evidence="1" id="KW-0732">Signal</keyword>
<gene>
    <name evidence="2" type="ORF">CRE_09843</name>
</gene>
<dbReference type="HOGENOM" id="CLU_099981_1_0_1"/>
<feature type="signal peptide" evidence="1">
    <location>
        <begin position="1"/>
        <end position="16"/>
    </location>
</feature>